<reference evidence="2" key="1">
    <citation type="journal article" date="2013" name="Nat. Genet.">
        <title>The draft genomes of soft-shell turtle and green sea turtle yield insights into the development and evolution of the turtle-specific body plan.</title>
        <authorList>
            <person name="Wang Z."/>
            <person name="Pascual-Anaya J."/>
            <person name="Zadissa A."/>
            <person name="Li W."/>
            <person name="Niimura Y."/>
            <person name="Huang Z."/>
            <person name="Li C."/>
            <person name="White S."/>
            <person name="Xiong Z."/>
            <person name="Fang D."/>
            <person name="Wang B."/>
            <person name="Ming Y."/>
            <person name="Chen Y."/>
            <person name="Zheng Y."/>
            <person name="Kuraku S."/>
            <person name="Pignatelli M."/>
            <person name="Herrero J."/>
            <person name="Beal K."/>
            <person name="Nozawa M."/>
            <person name="Li Q."/>
            <person name="Wang J."/>
            <person name="Zhang H."/>
            <person name="Yu L."/>
            <person name="Shigenobu S."/>
            <person name="Wang J."/>
            <person name="Liu J."/>
            <person name="Flicek P."/>
            <person name="Searle S."/>
            <person name="Wang J."/>
            <person name="Kuratani S."/>
            <person name="Yin Y."/>
            <person name="Aken B."/>
            <person name="Zhang G."/>
            <person name="Irie N."/>
        </authorList>
    </citation>
    <scope>NUCLEOTIDE SEQUENCE [LARGE SCALE GENOMIC DNA]</scope>
</reference>
<dbReference type="AlphaFoldDB" id="M7B8X8"/>
<evidence type="ECO:0000313" key="2">
    <source>
        <dbReference type="Proteomes" id="UP000031443"/>
    </source>
</evidence>
<accession>M7B8X8</accession>
<evidence type="ECO:0000313" key="1">
    <source>
        <dbReference type="EMBL" id="EMP34401.1"/>
    </source>
</evidence>
<organism evidence="1 2">
    <name type="scientific">Chelonia mydas</name>
    <name type="common">Green sea-turtle</name>
    <name type="synonym">Chelonia agassizi</name>
    <dbReference type="NCBI Taxonomy" id="8469"/>
    <lineage>
        <taxon>Eukaryota</taxon>
        <taxon>Metazoa</taxon>
        <taxon>Chordata</taxon>
        <taxon>Craniata</taxon>
        <taxon>Vertebrata</taxon>
        <taxon>Euteleostomi</taxon>
        <taxon>Archelosauria</taxon>
        <taxon>Testudinata</taxon>
        <taxon>Testudines</taxon>
        <taxon>Cryptodira</taxon>
        <taxon>Durocryptodira</taxon>
        <taxon>Americhelydia</taxon>
        <taxon>Chelonioidea</taxon>
        <taxon>Cheloniidae</taxon>
        <taxon>Chelonia</taxon>
    </lineage>
</organism>
<gene>
    <name evidence="1" type="ORF">UY3_08433</name>
</gene>
<keyword evidence="2" id="KW-1185">Reference proteome</keyword>
<sequence>MGTLRSLSSKVMWPVTTMYPVPVKKQLSVHMVVLKGIYDFHHLGQSIAVVPQGILILHLKLHNCHLIVDGCTLNQLDRSVHQPSQRERRS</sequence>
<dbReference type="Proteomes" id="UP000031443">
    <property type="component" value="Unassembled WGS sequence"/>
</dbReference>
<protein>
    <submittedName>
        <fullName evidence="1">Uncharacterized protein</fullName>
    </submittedName>
</protein>
<name>M7B8X8_CHEMY</name>
<proteinExistence type="predicted"/>
<dbReference type="EMBL" id="KB532356">
    <property type="protein sequence ID" value="EMP34401.1"/>
    <property type="molecule type" value="Genomic_DNA"/>
</dbReference>